<dbReference type="AlphaFoldDB" id="A0A3N0AZW9"/>
<evidence type="ECO:0000313" key="4">
    <source>
        <dbReference type="EMBL" id="RNL40422.1"/>
    </source>
</evidence>
<evidence type="ECO:0000256" key="1">
    <source>
        <dbReference type="ARBA" id="ARBA00006068"/>
    </source>
</evidence>
<organism evidence="4 5">
    <name type="scientific">Paraeggerthella hongkongensis</name>
    <dbReference type="NCBI Taxonomy" id="230658"/>
    <lineage>
        <taxon>Bacteria</taxon>
        <taxon>Bacillati</taxon>
        <taxon>Actinomycetota</taxon>
        <taxon>Coriobacteriia</taxon>
        <taxon>Eggerthellales</taxon>
        <taxon>Eggerthellaceae</taxon>
        <taxon>Paraeggerthella</taxon>
    </lineage>
</organism>
<protein>
    <submittedName>
        <fullName evidence="4">LytR family transcriptional regulator</fullName>
    </submittedName>
</protein>
<keyword evidence="5" id="KW-1185">Reference proteome</keyword>
<evidence type="ECO:0000256" key="2">
    <source>
        <dbReference type="SAM" id="Phobius"/>
    </source>
</evidence>
<keyword evidence="2" id="KW-0472">Membrane</keyword>
<evidence type="ECO:0000313" key="5">
    <source>
        <dbReference type="Proteomes" id="UP000278632"/>
    </source>
</evidence>
<dbReference type="EMBL" id="QICD01000027">
    <property type="protein sequence ID" value="RNL40422.1"/>
    <property type="molecule type" value="Genomic_DNA"/>
</dbReference>
<comment type="similarity">
    <text evidence="1">Belongs to the LytR/CpsA/Psr (LCP) family.</text>
</comment>
<keyword evidence="2" id="KW-1133">Transmembrane helix</keyword>
<dbReference type="InterPro" id="IPR050922">
    <property type="entry name" value="LytR/CpsA/Psr_CW_biosynth"/>
</dbReference>
<dbReference type="PANTHER" id="PTHR33392:SF6">
    <property type="entry name" value="POLYISOPRENYL-TEICHOIC ACID--PEPTIDOGLYCAN TEICHOIC ACID TRANSFERASE TAGU"/>
    <property type="match status" value="1"/>
</dbReference>
<proteinExistence type="inferred from homology"/>
<dbReference type="OrthoDB" id="9782542at2"/>
<evidence type="ECO:0000259" key="3">
    <source>
        <dbReference type="Pfam" id="PF03816"/>
    </source>
</evidence>
<reference evidence="5" key="1">
    <citation type="submission" date="2018-05" db="EMBL/GenBank/DDBJ databases">
        <title>Genome Sequencing of selected type strains of the family Eggerthellaceae.</title>
        <authorList>
            <person name="Danylec N."/>
            <person name="Stoll D.A."/>
            <person name="Doetsch A."/>
            <person name="Huch M."/>
        </authorList>
    </citation>
    <scope>NUCLEOTIDE SEQUENCE [LARGE SCALE GENOMIC DNA]</scope>
    <source>
        <strain evidence="5">DSM 16106</strain>
    </source>
</reference>
<sequence>MTKALDTQKKRSEKMAAVAVAAVAAFSLAFIGLIVVLEDMANRSANERAYVAEASSVEPFYVLLIGSDSRKETALYTGKKTEHAQVDQHSDVMTLMRVDPETYTITLVSVPRDTVLKGSNTKINNALLGNDPEDVVEIVEFLTGVDIPYYMMTTFTSFHVLIDAMGGVTVDVPKSIKVSDPMTAEDVKLSAGKSQHLGGAEALVLARARKEYVIDQDALRQMNVRNLEVAILQKALSANGEERINDLLADLAENTTTNLDMAEVGYLAADFIANRDLVNVYSCTGPWRGGENADGLWVIEEDPETWAELMAVVDAGADPAGIVEEPKHL</sequence>
<dbReference type="RefSeq" id="WP_123192813.1">
    <property type="nucleotide sequence ID" value="NZ_QICD01000027.1"/>
</dbReference>
<feature type="domain" description="Cell envelope-related transcriptional attenuator" evidence="3">
    <location>
        <begin position="89"/>
        <end position="234"/>
    </location>
</feature>
<dbReference type="NCBIfam" id="TIGR00350">
    <property type="entry name" value="lytR_cpsA_psr"/>
    <property type="match status" value="1"/>
</dbReference>
<feature type="transmembrane region" description="Helical" evidence="2">
    <location>
        <begin position="16"/>
        <end position="37"/>
    </location>
</feature>
<dbReference type="Gene3D" id="3.40.630.190">
    <property type="entry name" value="LCP protein"/>
    <property type="match status" value="1"/>
</dbReference>
<gene>
    <name evidence="4" type="ORF">DMP08_10355</name>
</gene>
<dbReference type="Pfam" id="PF03816">
    <property type="entry name" value="LytR_cpsA_psr"/>
    <property type="match status" value="1"/>
</dbReference>
<accession>A0A3N0AZW9</accession>
<comment type="caution">
    <text evidence="4">The sequence shown here is derived from an EMBL/GenBank/DDBJ whole genome shotgun (WGS) entry which is preliminary data.</text>
</comment>
<dbReference type="PANTHER" id="PTHR33392">
    <property type="entry name" value="POLYISOPRENYL-TEICHOIC ACID--PEPTIDOGLYCAN TEICHOIC ACID TRANSFERASE TAGU"/>
    <property type="match status" value="1"/>
</dbReference>
<name>A0A3N0AZW9_9ACTN</name>
<keyword evidence="2" id="KW-0812">Transmembrane</keyword>
<dbReference type="Proteomes" id="UP000278632">
    <property type="component" value="Unassembled WGS sequence"/>
</dbReference>
<dbReference type="InterPro" id="IPR004474">
    <property type="entry name" value="LytR_CpsA_psr"/>
</dbReference>